<dbReference type="Gene3D" id="3.10.310.70">
    <property type="match status" value="1"/>
</dbReference>
<evidence type="ECO:0000313" key="3">
    <source>
        <dbReference type="Proteomes" id="UP001499954"/>
    </source>
</evidence>
<feature type="domain" description="Amidohydrolase 3" evidence="1">
    <location>
        <begin position="47"/>
        <end position="543"/>
    </location>
</feature>
<name>A0ABP5C0V8_9MICO</name>
<dbReference type="Pfam" id="PF07969">
    <property type="entry name" value="Amidohydro_3"/>
    <property type="match status" value="1"/>
</dbReference>
<dbReference type="InterPro" id="IPR013108">
    <property type="entry name" value="Amidohydro_3"/>
</dbReference>
<evidence type="ECO:0000313" key="2">
    <source>
        <dbReference type="EMBL" id="GAA1955485.1"/>
    </source>
</evidence>
<evidence type="ECO:0000259" key="1">
    <source>
        <dbReference type="Pfam" id="PF07969"/>
    </source>
</evidence>
<dbReference type="Gene3D" id="3.20.20.140">
    <property type="entry name" value="Metal-dependent hydrolases"/>
    <property type="match status" value="1"/>
</dbReference>
<dbReference type="SUPFAM" id="SSF51556">
    <property type="entry name" value="Metallo-dependent hydrolases"/>
    <property type="match status" value="1"/>
</dbReference>
<protein>
    <submittedName>
        <fullName evidence="2">Amidohydrolase</fullName>
    </submittedName>
</protein>
<proteinExistence type="predicted"/>
<dbReference type="InterPro" id="IPR011059">
    <property type="entry name" value="Metal-dep_hydrolase_composite"/>
</dbReference>
<dbReference type="PANTHER" id="PTHR22642">
    <property type="entry name" value="IMIDAZOLONEPROPIONASE"/>
    <property type="match status" value="1"/>
</dbReference>
<organism evidence="2 3">
    <name type="scientific">Agromyces allii</name>
    <dbReference type="NCBI Taxonomy" id="393607"/>
    <lineage>
        <taxon>Bacteria</taxon>
        <taxon>Bacillati</taxon>
        <taxon>Actinomycetota</taxon>
        <taxon>Actinomycetes</taxon>
        <taxon>Micrococcales</taxon>
        <taxon>Microbacteriaceae</taxon>
        <taxon>Agromyces</taxon>
    </lineage>
</organism>
<gene>
    <name evidence="2" type="ORF">GCM10009717_21840</name>
</gene>
<dbReference type="Gene3D" id="2.30.40.10">
    <property type="entry name" value="Urease, subunit C, domain 1"/>
    <property type="match status" value="1"/>
</dbReference>
<dbReference type="CDD" id="cd01300">
    <property type="entry name" value="YtcJ_like"/>
    <property type="match status" value="1"/>
</dbReference>
<reference evidence="3" key="1">
    <citation type="journal article" date="2019" name="Int. J. Syst. Evol. Microbiol.">
        <title>The Global Catalogue of Microorganisms (GCM) 10K type strain sequencing project: providing services to taxonomists for standard genome sequencing and annotation.</title>
        <authorList>
            <consortium name="The Broad Institute Genomics Platform"/>
            <consortium name="The Broad Institute Genome Sequencing Center for Infectious Disease"/>
            <person name="Wu L."/>
            <person name="Ma J."/>
        </authorList>
    </citation>
    <scope>NUCLEOTIDE SEQUENCE [LARGE SCALE GENOMIC DNA]</scope>
    <source>
        <strain evidence="3">JCM 13584</strain>
    </source>
</reference>
<dbReference type="InterPro" id="IPR033932">
    <property type="entry name" value="YtcJ-like"/>
</dbReference>
<dbReference type="SUPFAM" id="SSF51338">
    <property type="entry name" value="Composite domain of metallo-dependent hydrolases"/>
    <property type="match status" value="1"/>
</dbReference>
<dbReference type="PANTHER" id="PTHR22642:SF2">
    <property type="entry name" value="PROTEIN LONG AFTER FAR-RED 3"/>
    <property type="match status" value="1"/>
</dbReference>
<keyword evidence="3" id="KW-1185">Reference proteome</keyword>
<dbReference type="Proteomes" id="UP001499954">
    <property type="component" value="Unassembled WGS sequence"/>
</dbReference>
<dbReference type="InterPro" id="IPR032466">
    <property type="entry name" value="Metal_Hydrolase"/>
</dbReference>
<dbReference type="EMBL" id="BAAAMK010000004">
    <property type="protein sequence ID" value="GAA1955485.1"/>
    <property type="molecule type" value="Genomic_DNA"/>
</dbReference>
<comment type="caution">
    <text evidence="2">The sequence shown here is derived from an EMBL/GenBank/DDBJ whole genome shotgun (WGS) entry which is preliminary data.</text>
</comment>
<accession>A0ABP5C0V8</accession>
<sequence length="575" mass="61875">MLDTLITGARVRTFDETRPWAEAVGIRDGRIAYVGDSAEAPSARSRVEADGRLLTPGIIDSHNHLLLGFDEDAVSLEGAHTLAEVRRRIAGFASRRPDLGWICAENAVYSIVEGRRPCAADLDGLDAAGRPVFVTTYDQHSVWLNRPALAVLGIAQGGDIAWGRPERDAAGDATGWVTDFYTSAMTEAGLAELQRDIPMYSPERRYRKLRSSMRMATALGITTVVEPQVPLAELPLFERALAEGVLTSRVIAALFHPVGADGAFRARIRDTVDRSNAEADVAGLLRLGPVKLYADDVIEPHTALMLADYANRPGVRGRPSYPGDAGRELVGVIGELDRLGLQTHTHATGDGGIRLALDAIEQAARANGTVDRRHGIVHVECLHPDDLDRFARLGVTAAMQPRHCSPDLVAGTWMENVGEERWSRAWRFRSLLDSGATVAFSSDWQVGEMDPLVGLYSAATRAGLDGSQGWTADERVGLDRSLEAYTVHGARAWHLDGARGRIAPGMDADLVVWSSDLYRHEHDPAGLLGEHAETTIVGGRVVHSLGAVVDRVGAPVADDPVAAGGAAPDAHVHTH</sequence>